<evidence type="ECO:0000313" key="3">
    <source>
        <dbReference type="Proteomes" id="UP000538566"/>
    </source>
</evidence>
<name>A0A7W7A7M1_9SPHN</name>
<proteinExistence type="predicted"/>
<gene>
    <name evidence="2" type="ORF">GGR37_000180</name>
</gene>
<protein>
    <submittedName>
        <fullName evidence="2">Type IV secretory pathway VirJ component</fullName>
    </submittedName>
</protein>
<dbReference type="Gene3D" id="3.40.50.1820">
    <property type="entry name" value="alpha/beta hydrolase"/>
    <property type="match status" value="1"/>
</dbReference>
<comment type="caution">
    <text evidence="2">The sequence shown here is derived from an EMBL/GenBank/DDBJ whole genome shotgun (WGS) entry which is preliminary data.</text>
</comment>
<dbReference type="Pfam" id="PF06057">
    <property type="entry name" value="VirJ"/>
    <property type="match status" value="1"/>
</dbReference>
<accession>A0A7W7A7M1</accession>
<dbReference type="RefSeq" id="WP_144902568.1">
    <property type="nucleotide sequence ID" value="NZ_JACHOA010000001.1"/>
</dbReference>
<dbReference type="EMBL" id="JACHOA010000001">
    <property type="protein sequence ID" value="MBB4611934.1"/>
    <property type="molecule type" value="Genomic_DNA"/>
</dbReference>
<dbReference type="Proteomes" id="UP000538566">
    <property type="component" value="Unassembled WGS sequence"/>
</dbReference>
<feature type="domain" description="Bacterial virulence" evidence="1">
    <location>
        <begin position="42"/>
        <end position="225"/>
    </location>
</feature>
<reference evidence="2 3" key="1">
    <citation type="submission" date="2020-08" db="EMBL/GenBank/DDBJ databases">
        <title>Genomic Encyclopedia of Type Strains, Phase IV (KMG-IV): sequencing the most valuable type-strain genomes for metagenomic binning, comparative biology and taxonomic classification.</title>
        <authorList>
            <person name="Goeker M."/>
        </authorList>
    </citation>
    <scope>NUCLEOTIDE SEQUENCE [LARGE SCALE GENOMIC DNA]</scope>
    <source>
        <strain evidence="2 3">DSM 17507</strain>
    </source>
</reference>
<evidence type="ECO:0000259" key="1">
    <source>
        <dbReference type="Pfam" id="PF06057"/>
    </source>
</evidence>
<dbReference type="AlphaFoldDB" id="A0A7W7A7M1"/>
<dbReference type="InterPro" id="IPR010333">
    <property type="entry name" value="VirJ"/>
</dbReference>
<sequence length="236" mass="25701">MRYVLALAALVTLAFAIFGYFDATPFVFREPASHRARYPLAAIYWSGDMGYTLGVGHGMVQTLLDHDIPVLQVSSPVLFGFQRDRPFTEQAMASSIREALARSGASRVALVGNSFGADMIGAAAGSLPADLRKRVASIVMVVPGTSVYFHANPTGIFYRGPGDSSPERTIPQLTGLPLTCIYGTDEDESLCREPVMRMARRIPLNSGHMMLGDRDTLYAAVYRAVQSPPPPMRRSQ</sequence>
<dbReference type="InterPro" id="IPR029058">
    <property type="entry name" value="AB_hydrolase_fold"/>
</dbReference>
<dbReference type="SUPFAM" id="SSF53474">
    <property type="entry name" value="alpha/beta-Hydrolases"/>
    <property type="match status" value="1"/>
</dbReference>
<organism evidence="2 3">
    <name type="scientific">Novosphingobium taihuense</name>
    <dbReference type="NCBI Taxonomy" id="260085"/>
    <lineage>
        <taxon>Bacteria</taxon>
        <taxon>Pseudomonadati</taxon>
        <taxon>Pseudomonadota</taxon>
        <taxon>Alphaproteobacteria</taxon>
        <taxon>Sphingomonadales</taxon>
        <taxon>Sphingomonadaceae</taxon>
        <taxon>Novosphingobium</taxon>
    </lineage>
</organism>
<evidence type="ECO:0000313" key="2">
    <source>
        <dbReference type="EMBL" id="MBB4611934.1"/>
    </source>
</evidence>
<dbReference type="OrthoDB" id="9807916at2"/>
<keyword evidence="3" id="KW-1185">Reference proteome</keyword>